<evidence type="ECO:0000256" key="1">
    <source>
        <dbReference type="SAM" id="Phobius"/>
    </source>
</evidence>
<dbReference type="Proteomes" id="UP000070700">
    <property type="component" value="Unassembled WGS sequence"/>
</dbReference>
<gene>
    <name evidence="2" type="ORF">LY89DRAFT_632689</name>
</gene>
<dbReference type="GeneID" id="28821040"/>
<keyword evidence="3" id="KW-1185">Reference proteome</keyword>
<dbReference type="KEGG" id="psco:LY89DRAFT_632689"/>
<name>A0A132B2C8_MOLSC</name>
<dbReference type="OrthoDB" id="2830640at2759"/>
<dbReference type="AlphaFoldDB" id="A0A132B2C8"/>
<accession>A0A132B2C8</accession>
<dbReference type="InParanoid" id="A0A132B2C8"/>
<keyword evidence="1" id="KW-0812">Transmembrane</keyword>
<feature type="transmembrane region" description="Helical" evidence="1">
    <location>
        <begin position="350"/>
        <end position="372"/>
    </location>
</feature>
<evidence type="ECO:0000313" key="2">
    <source>
        <dbReference type="EMBL" id="KUJ06555.1"/>
    </source>
</evidence>
<feature type="transmembrane region" description="Helical" evidence="1">
    <location>
        <begin position="392"/>
        <end position="413"/>
    </location>
</feature>
<evidence type="ECO:0000313" key="3">
    <source>
        <dbReference type="Proteomes" id="UP000070700"/>
    </source>
</evidence>
<organism evidence="2 3">
    <name type="scientific">Mollisia scopiformis</name>
    <name type="common">Conifer needle endophyte fungus</name>
    <name type="synonym">Phialocephala scopiformis</name>
    <dbReference type="NCBI Taxonomy" id="149040"/>
    <lineage>
        <taxon>Eukaryota</taxon>
        <taxon>Fungi</taxon>
        <taxon>Dikarya</taxon>
        <taxon>Ascomycota</taxon>
        <taxon>Pezizomycotina</taxon>
        <taxon>Leotiomycetes</taxon>
        <taxon>Helotiales</taxon>
        <taxon>Mollisiaceae</taxon>
        <taxon>Mollisia</taxon>
    </lineage>
</organism>
<dbReference type="EMBL" id="KQ947445">
    <property type="protein sequence ID" value="KUJ06555.1"/>
    <property type="molecule type" value="Genomic_DNA"/>
</dbReference>
<sequence length="436" mass="49794">MTAEDVSTDMREAIQYGLDNGRFAQNSEITLLESFGTQSEWKETVLQSHSLKAKLQEIIHTSTAAVTIRTFLIPWSVPNGHETSIGITATDMELLCNTMKIRPVFVRGLVETQHWIRLGNGLFVTKDENGKCLSIDIFYRYFNGRWLGRSFLYSKYEIQRNTITNIWVNAKPRATHILNPLIQNLGLPAACRYFRIHELVLPHCLEGLSSEGGHLRNGVLQEENGPHNLQPKAKSESLHRLSSALYSLKEYLCDLEELIGFLIKASRRIATVINNDKASEQLRNTDKLEQILSTTTKAGRWVGSFRDRINIRINLAFHLSTQADNDINLQISSATKAIAHEAQRDSSSMITIAAVTMFFLPGTFVSAIFSMTFFNFQQDGMGNQQFQVSEKWWYYLAVTIPLTVAVFAIWTIWQKWKFRNVLKDDEKTAFEIKNKF</sequence>
<protein>
    <submittedName>
        <fullName evidence="2">Uncharacterized protein</fullName>
    </submittedName>
</protein>
<proteinExistence type="predicted"/>
<reference evidence="2 3" key="1">
    <citation type="submission" date="2015-10" db="EMBL/GenBank/DDBJ databases">
        <title>Full genome of DAOMC 229536 Phialocephala scopiformis, a fungal endophyte of spruce producing the potent anti-insectan compound rugulosin.</title>
        <authorList>
            <consortium name="DOE Joint Genome Institute"/>
            <person name="Walker A.K."/>
            <person name="Frasz S.L."/>
            <person name="Seifert K.A."/>
            <person name="Miller J.D."/>
            <person name="Mondo S.J."/>
            <person name="Labutti K."/>
            <person name="Lipzen A."/>
            <person name="Dockter R."/>
            <person name="Kennedy M."/>
            <person name="Grigoriev I.V."/>
            <person name="Spatafora J.W."/>
        </authorList>
    </citation>
    <scope>NUCLEOTIDE SEQUENCE [LARGE SCALE GENOMIC DNA]</scope>
    <source>
        <strain evidence="2 3">CBS 120377</strain>
    </source>
</reference>
<keyword evidence="1" id="KW-0472">Membrane</keyword>
<keyword evidence="1" id="KW-1133">Transmembrane helix</keyword>
<dbReference type="Gene3D" id="1.20.58.340">
    <property type="entry name" value="Magnesium transport protein CorA, transmembrane region"/>
    <property type="match status" value="1"/>
</dbReference>
<dbReference type="RefSeq" id="XP_018060910.1">
    <property type="nucleotide sequence ID" value="XM_018211314.1"/>
</dbReference>